<proteinExistence type="predicted"/>
<accession>A0A1H3H4U9</accession>
<dbReference type="PROSITE" id="PS50110">
    <property type="entry name" value="RESPONSE_REGULATORY"/>
    <property type="match status" value="1"/>
</dbReference>
<dbReference type="RefSeq" id="WP_093107586.1">
    <property type="nucleotide sequence ID" value="NZ_FNOS01000005.1"/>
</dbReference>
<keyword evidence="1" id="KW-0597">Phosphoprotein</keyword>
<evidence type="ECO:0000256" key="1">
    <source>
        <dbReference type="PROSITE-ProRule" id="PRU00169"/>
    </source>
</evidence>
<gene>
    <name evidence="3" type="ORF">SAMN04488081_2065</name>
</gene>
<evidence type="ECO:0000313" key="3">
    <source>
        <dbReference type="EMBL" id="SDY10491.1"/>
    </source>
</evidence>
<name>A0A1H3H4U9_9BACI</name>
<dbReference type="InterPro" id="IPR052048">
    <property type="entry name" value="ST_Response_Regulator"/>
</dbReference>
<sequence length="301" mass="34144">MNYFIVDDDISVRAMLAEMIEDADLGTVAGERTDGREVDAALLEAHQVDILLIDLLMQERDGIETMREISGSYTGKTVMISQMESKDLIGEAYSLGIEYYITKPLNRIEVVNILKKVKERLVLERSIENIQQSLQAVTGKSAGTGSAAASRSIKEEGYKVLVELGMVGENGSRDLLDIIYYLDQNNMTGGEEITSLKNVYQKTAADKMKEGAKQPGLQREVKAAEQRVRRAVHQGISHIASVGLDDFSNPVFSKYASTFFDYEQVRKKMMELEKEKRYRIRVDTKKFIQMLYWEAKRRMQT</sequence>
<evidence type="ECO:0000259" key="2">
    <source>
        <dbReference type="PROSITE" id="PS50110"/>
    </source>
</evidence>
<evidence type="ECO:0000313" key="4">
    <source>
        <dbReference type="Proteomes" id="UP000198647"/>
    </source>
</evidence>
<dbReference type="Pfam" id="PF00072">
    <property type="entry name" value="Response_reg"/>
    <property type="match status" value="1"/>
</dbReference>
<dbReference type="PANTHER" id="PTHR43228">
    <property type="entry name" value="TWO-COMPONENT RESPONSE REGULATOR"/>
    <property type="match status" value="1"/>
</dbReference>
<feature type="domain" description="Response regulatory" evidence="2">
    <location>
        <begin position="2"/>
        <end position="118"/>
    </location>
</feature>
<dbReference type="InterPro" id="IPR013972">
    <property type="entry name" value="YcbB"/>
</dbReference>
<dbReference type="SUPFAM" id="SSF52172">
    <property type="entry name" value="CheY-like"/>
    <property type="match status" value="1"/>
</dbReference>
<dbReference type="Pfam" id="PF08664">
    <property type="entry name" value="YcbB"/>
    <property type="match status" value="1"/>
</dbReference>
<dbReference type="PANTHER" id="PTHR43228:SF8">
    <property type="entry name" value="TRANSCRIPTIONAL REGULATORY PROTEIN GLNL"/>
    <property type="match status" value="1"/>
</dbReference>
<dbReference type="SMART" id="SM00448">
    <property type="entry name" value="REC"/>
    <property type="match status" value="1"/>
</dbReference>
<keyword evidence="4" id="KW-1185">Reference proteome</keyword>
<reference evidence="3 4" key="1">
    <citation type="submission" date="2016-10" db="EMBL/GenBank/DDBJ databases">
        <authorList>
            <person name="Varghese N."/>
            <person name="Submissions S."/>
        </authorList>
    </citation>
    <scope>NUCLEOTIDE SEQUENCE [LARGE SCALE GENOMIC DNA]</scope>
    <source>
        <strain evidence="3 4">DSM 20748</strain>
    </source>
</reference>
<protein>
    <submittedName>
        <fullName evidence="3">Two-component system, response regulator YcbB</fullName>
    </submittedName>
</protein>
<comment type="caution">
    <text evidence="3">The sequence shown here is derived from an EMBL/GenBank/DDBJ whole genome shotgun (WGS) entry which is preliminary data.</text>
</comment>
<organism evidence="3 4">
    <name type="scientific">Salimicrobium album</name>
    <dbReference type="NCBI Taxonomy" id="50717"/>
    <lineage>
        <taxon>Bacteria</taxon>
        <taxon>Bacillati</taxon>
        <taxon>Bacillota</taxon>
        <taxon>Bacilli</taxon>
        <taxon>Bacillales</taxon>
        <taxon>Bacillaceae</taxon>
        <taxon>Salimicrobium</taxon>
    </lineage>
</organism>
<dbReference type="Gene3D" id="3.40.50.2300">
    <property type="match status" value="1"/>
</dbReference>
<dbReference type="EMBL" id="FNOS01000005">
    <property type="protein sequence ID" value="SDY10491.1"/>
    <property type="molecule type" value="Genomic_DNA"/>
</dbReference>
<feature type="modified residue" description="4-aspartylphosphate" evidence="1">
    <location>
        <position position="54"/>
    </location>
</feature>
<dbReference type="InterPro" id="IPR001789">
    <property type="entry name" value="Sig_transdc_resp-reg_receiver"/>
</dbReference>
<dbReference type="InterPro" id="IPR011006">
    <property type="entry name" value="CheY-like_superfamily"/>
</dbReference>
<dbReference type="Proteomes" id="UP000198647">
    <property type="component" value="Unassembled WGS sequence"/>
</dbReference>